<gene>
    <name evidence="2" type="ORF">GCM10007173_16880</name>
</gene>
<dbReference type="EMBL" id="BMKX01000003">
    <property type="protein sequence ID" value="GGJ58789.1"/>
    <property type="molecule type" value="Genomic_DNA"/>
</dbReference>
<reference evidence="3" key="1">
    <citation type="journal article" date="2019" name="Int. J. Syst. Evol. Microbiol.">
        <title>The Global Catalogue of Microorganisms (GCM) 10K type strain sequencing project: providing services to taxonomists for standard genome sequencing and annotation.</title>
        <authorList>
            <consortium name="The Broad Institute Genomics Platform"/>
            <consortium name="The Broad Institute Genome Sequencing Center for Infectious Disease"/>
            <person name="Wu L."/>
            <person name="Ma J."/>
        </authorList>
    </citation>
    <scope>NUCLEOTIDE SEQUENCE [LARGE SCALE GENOMIC DNA]</scope>
    <source>
        <strain evidence="3">CGMCC 1.3685</strain>
    </source>
</reference>
<name>A0ABQ2DJU6_9MICC</name>
<organism evidence="2 3">
    <name type="scientific">Glutamicibacter ardleyensis</name>
    <dbReference type="NCBI Taxonomy" id="225894"/>
    <lineage>
        <taxon>Bacteria</taxon>
        <taxon>Bacillati</taxon>
        <taxon>Actinomycetota</taxon>
        <taxon>Actinomycetes</taxon>
        <taxon>Micrococcales</taxon>
        <taxon>Micrococcaceae</taxon>
        <taxon>Glutamicibacter</taxon>
    </lineage>
</organism>
<comment type="caution">
    <text evidence="2">The sequence shown here is derived from an EMBL/GenBank/DDBJ whole genome shotgun (WGS) entry which is preliminary data.</text>
</comment>
<evidence type="ECO:0000313" key="3">
    <source>
        <dbReference type="Proteomes" id="UP000606115"/>
    </source>
</evidence>
<sequence>MRRYYGLSMSDLRGLGLLEAIDLVVYLPEDSVTFTDVAGGWTLANQLAAAQVDETRVLIWQKTKDGQKGRKAPKPIPRPGFEDTSSKNFTAKPVSIKEMQRRMDARRAPVPDDGLVDYRARDGRMIRVTPKQAAYYNRKSR</sequence>
<keyword evidence="3" id="KW-1185">Reference proteome</keyword>
<proteinExistence type="predicted"/>
<feature type="region of interest" description="Disordered" evidence="1">
    <location>
        <begin position="63"/>
        <end position="89"/>
    </location>
</feature>
<dbReference type="InterPro" id="IPR035286">
    <property type="entry name" value="DUF5361"/>
</dbReference>
<evidence type="ECO:0000313" key="2">
    <source>
        <dbReference type="EMBL" id="GGJ58789.1"/>
    </source>
</evidence>
<protein>
    <submittedName>
        <fullName evidence="2">Uncharacterized protein</fullName>
    </submittedName>
</protein>
<dbReference type="Pfam" id="PF17318">
    <property type="entry name" value="DUF5361"/>
    <property type="match status" value="1"/>
</dbReference>
<evidence type="ECO:0000256" key="1">
    <source>
        <dbReference type="SAM" id="MobiDB-lite"/>
    </source>
</evidence>
<dbReference type="Proteomes" id="UP000606115">
    <property type="component" value="Unassembled WGS sequence"/>
</dbReference>
<accession>A0ABQ2DJU6</accession>